<dbReference type="InterPro" id="IPR005828">
    <property type="entry name" value="MFS_sugar_transport-like"/>
</dbReference>
<dbReference type="InterPro" id="IPR036259">
    <property type="entry name" value="MFS_trans_sf"/>
</dbReference>
<dbReference type="PANTHER" id="PTHR48022:SF22">
    <property type="entry name" value="MAJOR FACILITATOR SUPERFAMILY (MFS) PROFILE DOMAIN-CONTAINING PROTEIN"/>
    <property type="match status" value="1"/>
</dbReference>
<sequence length="546" mass="58911">MAASNTSEPALDGNVSTVEVRPVKASPSREGSGPSLSGTIRKDIWAVIWCLYMLWCVLANNYAKTAGQSVLGIPQFRKDFGNAYEGNYVLSAQWQSAYYGAPQAAAVMGALSAAWIADKIGRRFALGFIFGVRLTSITLEFVSTTNYIFFAGRFLGGFSTGGTNSICMAYIGEITPLPLRGVLTAAVPISLITGALSSALVVNFTGDQSNRWAYRIAFVSGYGFMGIAALVLPFMPESPWWLVSHGKDEKAIKALKKIGYSTDADADFKMAEIKRVLAKTKEETSGATYIECFRRSNLRRTIIAAMPLTIQTFSGVAFVGSYTTYYQQLAGYSTAASFRLFIVQQVLSGAGNICSWFLVDKIGRRPLTLWGMVMLTLILLITGGLAVSGTPPAIKGTIALLQLFSFVYNATIGATAFTILTEIPTARLRAKTASISVGLQSALFTMWGFVLPYLFNPDKANLGAKVTFIFGALSVLSIVYLWLCQPESAGLSYERLDELFIARVKARRFEKLGRGKLGRTESEGSEDGMGVGAGNGRVDEKAATAV</sequence>
<dbReference type="GeneID" id="27699658"/>
<evidence type="ECO:0000256" key="7">
    <source>
        <dbReference type="SAM" id="Phobius"/>
    </source>
</evidence>
<keyword evidence="4 7" id="KW-1133">Transmembrane helix</keyword>
<evidence type="ECO:0000256" key="6">
    <source>
        <dbReference type="SAM" id="MobiDB-lite"/>
    </source>
</evidence>
<dbReference type="InterPro" id="IPR050360">
    <property type="entry name" value="MFS_Sugar_Transporters"/>
</dbReference>
<evidence type="ECO:0000256" key="2">
    <source>
        <dbReference type="ARBA" id="ARBA00010992"/>
    </source>
</evidence>
<dbReference type="Gene3D" id="1.20.1250.20">
    <property type="entry name" value="MFS general substrate transporter like domains"/>
    <property type="match status" value="1"/>
</dbReference>
<keyword evidence="10" id="KW-1185">Reference proteome</keyword>
<reference evidence="9" key="1">
    <citation type="submission" date="2015-01" db="EMBL/GenBank/DDBJ databases">
        <title>The Genome Sequence of Cladophialophora bantiana CBS 173.52.</title>
        <authorList>
            <consortium name="The Broad Institute Genomics Platform"/>
            <person name="Cuomo C."/>
            <person name="de Hoog S."/>
            <person name="Gorbushina A."/>
            <person name="Stielow B."/>
            <person name="Teixiera M."/>
            <person name="Abouelleil A."/>
            <person name="Chapman S.B."/>
            <person name="Priest M."/>
            <person name="Young S.K."/>
            <person name="Wortman J."/>
            <person name="Nusbaum C."/>
            <person name="Birren B."/>
        </authorList>
    </citation>
    <scope>NUCLEOTIDE SEQUENCE [LARGE SCALE GENOMIC DNA]</scope>
    <source>
        <strain evidence="9">CBS 173.52</strain>
    </source>
</reference>
<feature type="domain" description="Major facilitator superfamily (MFS) profile" evidence="8">
    <location>
        <begin position="47"/>
        <end position="489"/>
    </location>
</feature>
<feature type="transmembrane region" description="Helical" evidence="7">
    <location>
        <begin position="124"/>
        <end position="142"/>
    </location>
</feature>
<name>A0A0D2ESM8_CLAB1</name>
<dbReference type="PROSITE" id="PS00217">
    <property type="entry name" value="SUGAR_TRANSPORT_2"/>
    <property type="match status" value="1"/>
</dbReference>
<dbReference type="Proteomes" id="UP000053789">
    <property type="component" value="Unassembled WGS sequence"/>
</dbReference>
<evidence type="ECO:0000256" key="4">
    <source>
        <dbReference type="ARBA" id="ARBA00022989"/>
    </source>
</evidence>
<feature type="transmembrane region" description="Helical" evidence="7">
    <location>
        <begin position="432"/>
        <end position="454"/>
    </location>
</feature>
<dbReference type="GO" id="GO:0005351">
    <property type="term" value="F:carbohydrate:proton symporter activity"/>
    <property type="evidence" value="ECO:0007669"/>
    <property type="project" value="TreeGrafter"/>
</dbReference>
<feature type="transmembrane region" description="Helical" evidence="7">
    <location>
        <begin position="338"/>
        <end position="359"/>
    </location>
</feature>
<dbReference type="InterPro" id="IPR005829">
    <property type="entry name" value="Sugar_transporter_CS"/>
</dbReference>
<keyword evidence="3 7" id="KW-0812">Transmembrane</keyword>
<dbReference type="InterPro" id="IPR020846">
    <property type="entry name" value="MFS_dom"/>
</dbReference>
<dbReference type="AlphaFoldDB" id="A0A0D2ESM8"/>
<evidence type="ECO:0000259" key="8">
    <source>
        <dbReference type="PROSITE" id="PS50850"/>
    </source>
</evidence>
<feature type="compositionally biased region" description="Basic and acidic residues" evidence="6">
    <location>
        <begin position="537"/>
        <end position="546"/>
    </location>
</feature>
<protein>
    <recommendedName>
        <fullName evidence="8">Major facilitator superfamily (MFS) profile domain-containing protein</fullName>
    </recommendedName>
</protein>
<feature type="transmembrane region" description="Helical" evidence="7">
    <location>
        <begin position="366"/>
        <end position="387"/>
    </location>
</feature>
<evidence type="ECO:0000256" key="3">
    <source>
        <dbReference type="ARBA" id="ARBA00022692"/>
    </source>
</evidence>
<feature type="transmembrane region" description="Helical" evidence="7">
    <location>
        <begin position="212"/>
        <end position="232"/>
    </location>
</feature>
<dbReference type="EMBL" id="KN846988">
    <property type="protein sequence ID" value="KIW92881.1"/>
    <property type="molecule type" value="Genomic_DNA"/>
</dbReference>
<feature type="transmembrane region" description="Helical" evidence="7">
    <location>
        <begin position="44"/>
        <end position="63"/>
    </location>
</feature>
<evidence type="ECO:0000313" key="10">
    <source>
        <dbReference type="Proteomes" id="UP000053789"/>
    </source>
</evidence>
<comment type="similarity">
    <text evidence="2">Belongs to the major facilitator superfamily. Sugar transporter (TC 2.A.1.1) family.</text>
</comment>
<proteinExistence type="inferred from homology"/>
<evidence type="ECO:0000313" key="9">
    <source>
        <dbReference type="EMBL" id="KIW92881.1"/>
    </source>
</evidence>
<dbReference type="FunFam" id="1.20.1250.20:FF:000078">
    <property type="entry name" value="MFS maltose transporter, putative"/>
    <property type="match status" value="1"/>
</dbReference>
<dbReference type="RefSeq" id="XP_016619550.1">
    <property type="nucleotide sequence ID" value="XM_016764468.1"/>
</dbReference>
<gene>
    <name evidence="9" type="ORF">Z519_06730</name>
</gene>
<evidence type="ECO:0000256" key="5">
    <source>
        <dbReference type="ARBA" id="ARBA00023136"/>
    </source>
</evidence>
<dbReference type="GO" id="GO:0016020">
    <property type="term" value="C:membrane"/>
    <property type="evidence" value="ECO:0007669"/>
    <property type="project" value="UniProtKB-SubCell"/>
</dbReference>
<keyword evidence="5 7" id="KW-0472">Membrane</keyword>
<dbReference type="HOGENOM" id="CLU_001265_11_0_1"/>
<feature type="transmembrane region" description="Helical" evidence="7">
    <location>
        <begin position="399"/>
        <end position="420"/>
    </location>
</feature>
<dbReference type="PROSITE" id="PS50850">
    <property type="entry name" value="MFS"/>
    <property type="match status" value="1"/>
</dbReference>
<dbReference type="Pfam" id="PF00083">
    <property type="entry name" value="Sugar_tr"/>
    <property type="match status" value="1"/>
</dbReference>
<feature type="region of interest" description="Disordered" evidence="6">
    <location>
        <begin position="517"/>
        <end position="546"/>
    </location>
</feature>
<evidence type="ECO:0000256" key="1">
    <source>
        <dbReference type="ARBA" id="ARBA00004141"/>
    </source>
</evidence>
<organism evidence="9 10">
    <name type="scientific">Cladophialophora bantiana (strain ATCC 10958 / CBS 173.52 / CDC B-1940 / NIH 8579)</name>
    <name type="common">Xylohypha bantiana</name>
    <dbReference type="NCBI Taxonomy" id="1442370"/>
    <lineage>
        <taxon>Eukaryota</taxon>
        <taxon>Fungi</taxon>
        <taxon>Dikarya</taxon>
        <taxon>Ascomycota</taxon>
        <taxon>Pezizomycotina</taxon>
        <taxon>Eurotiomycetes</taxon>
        <taxon>Chaetothyriomycetidae</taxon>
        <taxon>Chaetothyriales</taxon>
        <taxon>Herpotrichiellaceae</taxon>
        <taxon>Cladophialophora</taxon>
    </lineage>
</organism>
<accession>A0A0D2ESM8</accession>
<feature type="transmembrane region" description="Helical" evidence="7">
    <location>
        <begin position="183"/>
        <end position="206"/>
    </location>
</feature>
<dbReference type="VEuPathDB" id="FungiDB:Z519_06730"/>
<comment type="subcellular location">
    <subcellularLocation>
        <location evidence="1">Membrane</location>
        <topology evidence="1">Multi-pass membrane protein</topology>
    </subcellularLocation>
</comment>
<dbReference type="PANTHER" id="PTHR48022">
    <property type="entry name" value="PLASTIDIC GLUCOSE TRANSPORTER 4"/>
    <property type="match status" value="1"/>
</dbReference>
<dbReference type="OrthoDB" id="6612291at2759"/>
<dbReference type="SUPFAM" id="SSF103473">
    <property type="entry name" value="MFS general substrate transporter"/>
    <property type="match status" value="1"/>
</dbReference>
<feature type="transmembrane region" description="Helical" evidence="7">
    <location>
        <begin position="466"/>
        <end position="483"/>
    </location>
</feature>